<feature type="region of interest" description="Disordered" evidence="7">
    <location>
        <begin position="328"/>
        <end position="369"/>
    </location>
</feature>
<feature type="domain" description="MADS-box" evidence="8">
    <location>
        <begin position="1"/>
        <end position="61"/>
    </location>
</feature>
<protein>
    <submittedName>
        <fullName evidence="9">Myocyte-specific enhancer factor 2D</fullName>
    </submittedName>
</protein>
<dbReference type="AlphaFoldDB" id="A0A556TQ31"/>
<evidence type="ECO:0000256" key="6">
    <source>
        <dbReference type="ARBA" id="ARBA00023242"/>
    </source>
</evidence>
<dbReference type="SUPFAM" id="SSF55455">
    <property type="entry name" value="SRF-like"/>
    <property type="match status" value="1"/>
</dbReference>
<feature type="region of interest" description="Disordered" evidence="7">
    <location>
        <begin position="174"/>
        <end position="196"/>
    </location>
</feature>
<dbReference type="GO" id="GO:0000978">
    <property type="term" value="F:RNA polymerase II cis-regulatory region sequence-specific DNA binding"/>
    <property type="evidence" value="ECO:0007669"/>
    <property type="project" value="TreeGrafter"/>
</dbReference>
<dbReference type="GO" id="GO:0005634">
    <property type="term" value="C:nucleus"/>
    <property type="evidence" value="ECO:0007669"/>
    <property type="project" value="UniProtKB-SubCell"/>
</dbReference>
<name>A0A556TQ31_BAGYA</name>
<evidence type="ECO:0000313" key="9">
    <source>
        <dbReference type="EMBL" id="TSK34791.1"/>
    </source>
</evidence>
<evidence type="ECO:0000256" key="4">
    <source>
        <dbReference type="ARBA" id="ARBA00023159"/>
    </source>
</evidence>
<keyword evidence="6" id="KW-0539">Nucleus</keyword>
<dbReference type="Pfam" id="PF00319">
    <property type="entry name" value="SRF-TF"/>
    <property type="match status" value="1"/>
</dbReference>
<dbReference type="EMBL" id="VCAZ01000010">
    <property type="protein sequence ID" value="TSK34791.1"/>
    <property type="molecule type" value="Genomic_DNA"/>
</dbReference>
<dbReference type="Proteomes" id="UP000319801">
    <property type="component" value="Unassembled WGS sequence"/>
</dbReference>
<dbReference type="Gene3D" id="3.40.1810.10">
    <property type="entry name" value="Transcription factor, MADS-box"/>
    <property type="match status" value="1"/>
</dbReference>
<feature type="compositionally biased region" description="Low complexity" evidence="7">
    <location>
        <begin position="174"/>
        <end position="186"/>
    </location>
</feature>
<dbReference type="PANTHER" id="PTHR11945">
    <property type="entry name" value="MADS BOX PROTEIN"/>
    <property type="match status" value="1"/>
</dbReference>
<dbReference type="PROSITE" id="PS00350">
    <property type="entry name" value="MADS_BOX_1"/>
    <property type="match status" value="1"/>
</dbReference>
<keyword evidence="3" id="KW-0238">DNA-binding</keyword>
<evidence type="ECO:0000256" key="7">
    <source>
        <dbReference type="SAM" id="MobiDB-lite"/>
    </source>
</evidence>
<dbReference type="GO" id="GO:0045944">
    <property type="term" value="P:positive regulation of transcription by RNA polymerase II"/>
    <property type="evidence" value="ECO:0007669"/>
    <property type="project" value="InterPro"/>
</dbReference>
<dbReference type="InterPro" id="IPR002100">
    <property type="entry name" value="TF_MADSbox"/>
</dbReference>
<organism evidence="9 10">
    <name type="scientific">Bagarius yarrelli</name>
    <name type="common">Goonch</name>
    <name type="synonym">Bagrus yarrelli</name>
    <dbReference type="NCBI Taxonomy" id="175774"/>
    <lineage>
        <taxon>Eukaryota</taxon>
        <taxon>Metazoa</taxon>
        <taxon>Chordata</taxon>
        <taxon>Craniata</taxon>
        <taxon>Vertebrata</taxon>
        <taxon>Euteleostomi</taxon>
        <taxon>Actinopterygii</taxon>
        <taxon>Neopterygii</taxon>
        <taxon>Teleostei</taxon>
        <taxon>Ostariophysi</taxon>
        <taxon>Siluriformes</taxon>
        <taxon>Sisoridae</taxon>
        <taxon>Sisorinae</taxon>
        <taxon>Bagarius</taxon>
    </lineage>
</organism>
<dbReference type="PRINTS" id="PR00404">
    <property type="entry name" value="MADSDOMAIN"/>
</dbReference>
<dbReference type="CDD" id="cd00265">
    <property type="entry name" value="MADS_MEF2_like"/>
    <property type="match status" value="1"/>
</dbReference>
<feature type="region of interest" description="Disordered" evidence="7">
    <location>
        <begin position="92"/>
        <end position="112"/>
    </location>
</feature>
<dbReference type="OrthoDB" id="1898716at2759"/>
<feature type="region of interest" description="Disordered" evidence="7">
    <location>
        <begin position="227"/>
        <end position="248"/>
    </location>
</feature>
<dbReference type="GO" id="GO:0030154">
    <property type="term" value="P:cell differentiation"/>
    <property type="evidence" value="ECO:0007669"/>
    <property type="project" value="TreeGrafter"/>
</dbReference>
<dbReference type="Pfam" id="PF12347">
    <property type="entry name" value="HJURP_C"/>
    <property type="match status" value="1"/>
</dbReference>
<reference evidence="9 10" key="1">
    <citation type="journal article" date="2019" name="Genome Biol. Evol.">
        <title>Whole-Genome Sequencing of the Giant Devil Catfish, Bagarius yarrelli.</title>
        <authorList>
            <person name="Jiang W."/>
            <person name="Lv Y."/>
            <person name="Cheng L."/>
            <person name="Yang K."/>
            <person name="Chao B."/>
            <person name="Wang X."/>
            <person name="Li Y."/>
            <person name="Pan X."/>
            <person name="You X."/>
            <person name="Zhang Y."/>
            <person name="Yang J."/>
            <person name="Li J."/>
            <person name="Zhang X."/>
            <person name="Liu S."/>
            <person name="Sun C."/>
            <person name="Yang J."/>
            <person name="Shi Q."/>
        </authorList>
    </citation>
    <scope>NUCLEOTIDE SEQUENCE [LARGE SCALE GENOMIC DNA]</scope>
    <source>
        <strain evidence="9">JWS20170419001</strain>
        <tissue evidence="9">Muscle</tissue>
    </source>
</reference>
<evidence type="ECO:0000313" key="10">
    <source>
        <dbReference type="Proteomes" id="UP000319801"/>
    </source>
</evidence>
<keyword evidence="2" id="KW-0805">Transcription regulation</keyword>
<dbReference type="GO" id="GO:0046983">
    <property type="term" value="F:protein dimerization activity"/>
    <property type="evidence" value="ECO:0007669"/>
    <property type="project" value="InterPro"/>
</dbReference>
<dbReference type="InterPro" id="IPR022102">
    <property type="entry name" value="HJURP_C"/>
</dbReference>
<comment type="subcellular location">
    <subcellularLocation>
        <location evidence="1">Nucleus</location>
    </subcellularLocation>
</comment>
<evidence type="ECO:0000256" key="5">
    <source>
        <dbReference type="ARBA" id="ARBA00023163"/>
    </source>
</evidence>
<evidence type="ECO:0000259" key="8">
    <source>
        <dbReference type="PROSITE" id="PS50066"/>
    </source>
</evidence>
<gene>
    <name evidence="9" type="ORF">Baya_4399</name>
</gene>
<evidence type="ECO:0000256" key="3">
    <source>
        <dbReference type="ARBA" id="ARBA00023125"/>
    </source>
</evidence>
<dbReference type="GO" id="GO:0000981">
    <property type="term" value="F:DNA-binding transcription factor activity, RNA polymerase II-specific"/>
    <property type="evidence" value="ECO:0007669"/>
    <property type="project" value="TreeGrafter"/>
</dbReference>
<keyword evidence="10" id="KW-1185">Reference proteome</keyword>
<dbReference type="SMART" id="SM00432">
    <property type="entry name" value="MADS"/>
    <property type="match status" value="1"/>
</dbReference>
<accession>A0A556TQ31</accession>
<keyword evidence="5" id="KW-0804">Transcription</keyword>
<sequence>MGRKKIQIQRITDERNRQVTFTKRKFGLMKKAYELSVLCDCEIALIIFNHSNKLFQYASTDMDKVLLKYTEYNEPHESRTNADIIETLRKKGFNGCNSPEPDGDDSIDQSPLQDDKFRKNEELDILFKRYGSTVPAPTFSMPVTVPVSSQSPLPFSNPSSLVTTSFVTSTLTDPRLLSPQQPQLQRNTVSPGLPQRPASAANGYISARASPGLLSVSTVSNGNSMGKVVPAKSPPPSSPQMVSSRKPDLRVITSQSSKSLMQLNAQRLGASQVTQPLTTPVVSVATPSLLTPFSMPTAYNTEYQLTSADLTALQAFTPQGALLPSNVTTWQQQQPSVSQQPQQQPSISQPQQHQQQPQQISLASLSNLV</sequence>
<dbReference type="PROSITE" id="PS50066">
    <property type="entry name" value="MADS_BOX_2"/>
    <property type="match status" value="1"/>
</dbReference>
<evidence type="ECO:0000256" key="1">
    <source>
        <dbReference type="ARBA" id="ARBA00004123"/>
    </source>
</evidence>
<feature type="compositionally biased region" description="Low complexity" evidence="7">
    <location>
        <begin position="331"/>
        <end position="361"/>
    </location>
</feature>
<dbReference type="GO" id="GO:0042826">
    <property type="term" value="F:histone deacetylase binding"/>
    <property type="evidence" value="ECO:0007669"/>
    <property type="project" value="TreeGrafter"/>
</dbReference>
<proteinExistence type="predicted"/>
<dbReference type="FunFam" id="3.40.1810.10:FF:000001">
    <property type="entry name" value="Myocyte-specific enhancer factor 2A homolog"/>
    <property type="match status" value="1"/>
</dbReference>
<dbReference type="InterPro" id="IPR036879">
    <property type="entry name" value="TF_MADSbox_sf"/>
</dbReference>
<dbReference type="GO" id="GO:0007507">
    <property type="term" value="P:heart development"/>
    <property type="evidence" value="ECO:0007669"/>
    <property type="project" value="TreeGrafter"/>
</dbReference>
<evidence type="ECO:0000256" key="2">
    <source>
        <dbReference type="ARBA" id="ARBA00023015"/>
    </source>
</evidence>
<dbReference type="PANTHER" id="PTHR11945:SF837">
    <property type="entry name" value="MYOCYTE ENHANCER FACTOR 2D"/>
    <property type="match status" value="1"/>
</dbReference>
<comment type="caution">
    <text evidence="9">The sequence shown here is derived from an EMBL/GenBank/DDBJ whole genome shotgun (WGS) entry which is preliminary data.</text>
</comment>
<dbReference type="InterPro" id="IPR033896">
    <property type="entry name" value="MEF2-like_N"/>
</dbReference>
<keyword evidence="4" id="KW-0010">Activator</keyword>